<dbReference type="Gene3D" id="1.10.530.10">
    <property type="match status" value="1"/>
</dbReference>
<protein>
    <recommendedName>
        <fullName evidence="1">EF-hand domain-containing protein</fullName>
    </recommendedName>
</protein>
<dbReference type="EMBL" id="QFAW01000010">
    <property type="protein sequence ID" value="PWE45751.1"/>
    <property type="molecule type" value="Genomic_DNA"/>
</dbReference>
<accession>A0A2U2D9T7</accession>
<gene>
    <name evidence="2" type="ORF">C9I49_09350</name>
</gene>
<name>A0A2U2D9T7_9PSED</name>
<evidence type="ECO:0000259" key="1">
    <source>
        <dbReference type="PROSITE" id="PS50222"/>
    </source>
</evidence>
<sequence>MTEPLDLSANYTSAQYRYKEGGDGFTVENGKKVIDCSHMVNLLLKGAGYQVPYQNTASLNGAGALQYYDEISPSNVRKGDIALWINATSNHQNKTLNHTGIIESYDGTIDSEYGRFFGAQSSGPGTADVGAFGKSYFWPVPTKFLRVKESMRTGAATPATAPAPVPASVASPVMSFQYPIRKADGKQFNDADEIYRVLEGETSGHYLLGSNKFWHGGIHITDKSAPQCVLREPVRCMADGEVVAYRLNQDYLQSTFGDNEKKLKYSNSFCLVRHEYESAPNPEEGANKGKQNKLTFYSLYMHLLPHARYPLAPEETPAKKVTMQVGDFKAYPAAPPPGVVSQSDGKLVNGTQLEILETAESGELTYAKGKILSGSVKNVSTKTRGVGDVVWFAYLKNGVPYKNTLNKQIWKEEMVPERLRPNYWQGEVKAKLLKRLPLYDAPADPTNARPAGSPKGTLQLNVDSVIEFDSKAVLNLTVGNQTLRMAECTLVSGGLWGNGVVPPTFWVCIENAMPNKCVSWDTVTPSEFDSVVATGTGIKAGDPIGYLGLTENLTSEQGATDSKFQVHVEIFTAEAEVKDFLKNLAGLKSGKQYLHLPAGTELKKVAPATGTTPLKLDHAVDLGKVSVVKVGTEDRYNVSVSEDGQQVSGQLKKEGAKIITQNDWEKLGFQVVEETNATADGFLDPEDMPVFFKDLFAKIDANHDGEVDSAELANALKDHETRSRWSKLIAHHPTEWKDKADSAKWSKLDQLLETSPKTLKHEKERISSYVFWDELTGKAAMSSSLIWHFHPIGLLENFMSQSVYINVDRFVAMYAEQHISFQSGAPALSAKSKENLREIIKNINIYVDKNKDLLTIYELSYMLATARHEAYNFLIPEYFSAAPEVGQVQYFDKYDPVLAPTAVKRQKAIDYGNTVQGDGYKYRGRGLVHLTWKNNYQKAKDYFGIDFVGSPEEAAGFTNSVPIMIWGMREGIFTNEKLGTYVNNTTKDYLGARKVINGSDQKVLIASYATKFEAIFRATSVAPETR</sequence>
<dbReference type="PROSITE" id="PS50222">
    <property type="entry name" value="EF_HAND_2"/>
    <property type="match status" value="1"/>
</dbReference>
<dbReference type="InterPro" id="IPR018247">
    <property type="entry name" value="EF_Hand_1_Ca_BS"/>
</dbReference>
<dbReference type="AlphaFoldDB" id="A0A2U2D9T7"/>
<reference evidence="2 3" key="1">
    <citation type="submission" date="2018-05" db="EMBL/GenBank/DDBJ databases">
        <title>Genome sequences of two Antarctic strains of Pseudomonas prosekii: insights into adaptation to extreme conditions.</title>
        <authorList>
            <person name="Snopkova K."/>
            <person name="Dufkova K."/>
            <person name="Cejkova D."/>
            <person name="Sedlacek I."/>
            <person name="Smajs D."/>
        </authorList>
    </citation>
    <scope>NUCLEOTIDE SEQUENCE [LARGE SCALE GENOMIC DNA]</scope>
    <source>
        <strain evidence="2 3">P2673</strain>
    </source>
</reference>
<organism evidence="2 3">
    <name type="scientific">Pseudomonas prosekii</name>
    <dbReference type="NCBI Taxonomy" id="1148509"/>
    <lineage>
        <taxon>Bacteria</taxon>
        <taxon>Pseudomonadati</taxon>
        <taxon>Pseudomonadota</taxon>
        <taxon>Gammaproteobacteria</taxon>
        <taxon>Pseudomonadales</taxon>
        <taxon>Pseudomonadaceae</taxon>
        <taxon>Pseudomonas</taxon>
    </lineage>
</organism>
<dbReference type="InterPro" id="IPR002048">
    <property type="entry name" value="EF_hand_dom"/>
</dbReference>
<proteinExistence type="predicted"/>
<evidence type="ECO:0000313" key="2">
    <source>
        <dbReference type="EMBL" id="PWE45751.1"/>
    </source>
</evidence>
<dbReference type="Proteomes" id="UP000245056">
    <property type="component" value="Unassembled WGS sequence"/>
</dbReference>
<dbReference type="RefSeq" id="WP_109520684.1">
    <property type="nucleotide sequence ID" value="NZ_QFAW01000010.1"/>
</dbReference>
<comment type="caution">
    <text evidence="2">The sequence shown here is derived from an EMBL/GenBank/DDBJ whole genome shotgun (WGS) entry which is preliminary data.</text>
</comment>
<dbReference type="Gene3D" id="3.90.1720.10">
    <property type="entry name" value="endopeptidase domain like (from Nostoc punctiforme)"/>
    <property type="match status" value="1"/>
</dbReference>
<dbReference type="OrthoDB" id="1242806at2"/>
<dbReference type="InterPro" id="IPR023346">
    <property type="entry name" value="Lysozyme-like_dom_sf"/>
</dbReference>
<dbReference type="PROSITE" id="PS00018">
    <property type="entry name" value="EF_HAND_1"/>
    <property type="match status" value="1"/>
</dbReference>
<dbReference type="SUPFAM" id="SSF53955">
    <property type="entry name" value="Lysozyme-like"/>
    <property type="match status" value="1"/>
</dbReference>
<dbReference type="SMART" id="SM00054">
    <property type="entry name" value="EFh"/>
    <property type="match status" value="1"/>
</dbReference>
<feature type="domain" description="EF-hand" evidence="1">
    <location>
        <begin position="687"/>
        <end position="722"/>
    </location>
</feature>
<evidence type="ECO:0000313" key="3">
    <source>
        <dbReference type="Proteomes" id="UP000245056"/>
    </source>
</evidence>
<dbReference type="GO" id="GO:0005509">
    <property type="term" value="F:calcium ion binding"/>
    <property type="evidence" value="ECO:0007669"/>
    <property type="project" value="InterPro"/>
</dbReference>